<dbReference type="GO" id="GO:0051301">
    <property type="term" value="P:cell division"/>
    <property type="evidence" value="ECO:0007669"/>
    <property type="project" value="UniProtKB-KW"/>
</dbReference>
<evidence type="ECO:0000256" key="12">
    <source>
        <dbReference type="ARBA" id="ARBA00023306"/>
    </source>
</evidence>
<dbReference type="InterPro" id="IPR001182">
    <property type="entry name" value="FtsW/RodA"/>
</dbReference>
<evidence type="ECO:0000256" key="8">
    <source>
        <dbReference type="ARBA" id="ARBA00022960"/>
    </source>
</evidence>
<dbReference type="EC" id="2.4.99.28" evidence="19"/>
<dbReference type="AlphaFoldDB" id="A0A2G9YR66"/>
<name>A0A2G9YR66_9BACT</name>
<dbReference type="PANTHER" id="PTHR30474:SF2">
    <property type="entry name" value="PEPTIDOGLYCAN GLYCOSYLTRANSFERASE FTSW-RELATED"/>
    <property type="match status" value="1"/>
</dbReference>
<dbReference type="Proteomes" id="UP000231567">
    <property type="component" value="Unassembled WGS sequence"/>
</dbReference>
<evidence type="ECO:0000313" key="23">
    <source>
        <dbReference type="Proteomes" id="UP000231567"/>
    </source>
</evidence>
<dbReference type="GO" id="GO:0071555">
    <property type="term" value="P:cell wall organization"/>
    <property type="evidence" value="ECO:0007669"/>
    <property type="project" value="UniProtKB-KW"/>
</dbReference>
<dbReference type="InterPro" id="IPR018365">
    <property type="entry name" value="Cell_cycle_FtsW-rel_CS"/>
</dbReference>
<accession>A0A2G9YR66</accession>
<evidence type="ECO:0000256" key="13">
    <source>
        <dbReference type="ARBA" id="ARBA00023316"/>
    </source>
</evidence>
<evidence type="ECO:0000256" key="2">
    <source>
        <dbReference type="ARBA" id="ARBA00004752"/>
    </source>
</evidence>
<dbReference type="PROSITE" id="PS00428">
    <property type="entry name" value="FTSW_RODA_SPOVE"/>
    <property type="match status" value="1"/>
</dbReference>
<comment type="similarity">
    <text evidence="16">Belongs to the SEDS family. FtsW subfamily.</text>
</comment>
<keyword evidence="7 21" id="KW-0812">Transmembrane</keyword>
<dbReference type="EMBL" id="PCRM01000023">
    <property type="protein sequence ID" value="PIP21724.1"/>
    <property type="molecule type" value="Genomic_DNA"/>
</dbReference>
<dbReference type="PANTHER" id="PTHR30474">
    <property type="entry name" value="CELL CYCLE PROTEIN"/>
    <property type="match status" value="1"/>
</dbReference>
<keyword evidence="13" id="KW-0961">Cell wall biogenesis/degradation</keyword>
<evidence type="ECO:0000256" key="3">
    <source>
        <dbReference type="ARBA" id="ARBA00022475"/>
    </source>
</evidence>
<evidence type="ECO:0000256" key="16">
    <source>
        <dbReference type="ARBA" id="ARBA00038053"/>
    </source>
</evidence>
<evidence type="ECO:0000256" key="5">
    <source>
        <dbReference type="ARBA" id="ARBA00022676"/>
    </source>
</evidence>
<dbReference type="GO" id="GO:0032153">
    <property type="term" value="C:cell division site"/>
    <property type="evidence" value="ECO:0007669"/>
    <property type="project" value="TreeGrafter"/>
</dbReference>
<feature type="transmembrane region" description="Helical" evidence="21">
    <location>
        <begin position="144"/>
        <end position="164"/>
    </location>
</feature>
<evidence type="ECO:0000256" key="4">
    <source>
        <dbReference type="ARBA" id="ARBA00022618"/>
    </source>
</evidence>
<evidence type="ECO:0000256" key="21">
    <source>
        <dbReference type="SAM" id="Phobius"/>
    </source>
</evidence>
<reference evidence="22 23" key="1">
    <citation type="submission" date="2017-09" db="EMBL/GenBank/DDBJ databases">
        <title>Depth-based differentiation of microbial function through sediment-hosted aquifers and enrichment of novel symbionts in the deep terrestrial subsurface.</title>
        <authorList>
            <person name="Probst A.J."/>
            <person name="Ladd B."/>
            <person name="Jarett J.K."/>
            <person name="Geller-Mcgrath D.E."/>
            <person name="Sieber C.M."/>
            <person name="Emerson J.B."/>
            <person name="Anantharaman K."/>
            <person name="Thomas B.C."/>
            <person name="Malmstrom R."/>
            <person name="Stieglmeier M."/>
            <person name="Klingl A."/>
            <person name="Woyke T."/>
            <person name="Ryan C.M."/>
            <person name="Banfield J.F."/>
        </authorList>
    </citation>
    <scope>NUCLEOTIDE SEQUENCE [LARGE SCALE GENOMIC DNA]</scope>
    <source>
        <strain evidence="22">CG23_combo_of_CG06-09_8_20_14_all_40_13</strain>
    </source>
</reference>
<dbReference type="NCBIfam" id="TIGR02614">
    <property type="entry name" value="ftsW"/>
    <property type="match status" value="1"/>
</dbReference>
<dbReference type="GO" id="GO:0008955">
    <property type="term" value="F:peptidoglycan glycosyltransferase activity"/>
    <property type="evidence" value="ECO:0007669"/>
    <property type="project" value="UniProtKB-EC"/>
</dbReference>
<dbReference type="Pfam" id="PF01098">
    <property type="entry name" value="FTSW_RODA_SPOVE"/>
    <property type="match status" value="1"/>
</dbReference>
<evidence type="ECO:0000256" key="17">
    <source>
        <dbReference type="ARBA" id="ARBA00041185"/>
    </source>
</evidence>
<evidence type="ECO:0000313" key="22">
    <source>
        <dbReference type="EMBL" id="PIP21724.1"/>
    </source>
</evidence>
<gene>
    <name evidence="22" type="primary">ftsW</name>
    <name evidence="22" type="ORF">COX39_01435</name>
</gene>
<keyword evidence="5" id="KW-0328">Glycosyltransferase</keyword>
<feature type="transmembrane region" description="Helical" evidence="21">
    <location>
        <begin position="343"/>
        <end position="364"/>
    </location>
</feature>
<keyword evidence="12" id="KW-0131">Cell cycle</keyword>
<keyword evidence="8" id="KW-0133">Cell shape</keyword>
<organism evidence="22 23">
    <name type="scientific">Candidatus Nealsonbacteria bacterium CG23_combo_of_CG06-09_8_20_14_all_40_13</name>
    <dbReference type="NCBI Taxonomy" id="1974724"/>
    <lineage>
        <taxon>Bacteria</taxon>
        <taxon>Candidatus Nealsoniibacteriota</taxon>
    </lineage>
</organism>
<evidence type="ECO:0000256" key="11">
    <source>
        <dbReference type="ARBA" id="ARBA00023136"/>
    </source>
</evidence>
<keyword evidence="9" id="KW-0573">Peptidoglycan synthesis</keyword>
<feature type="transmembrane region" description="Helical" evidence="21">
    <location>
        <begin position="49"/>
        <end position="68"/>
    </location>
</feature>
<dbReference type="GO" id="GO:0009252">
    <property type="term" value="P:peptidoglycan biosynthetic process"/>
    <property type="evidence" value="ECO:0007669"/>
    <property type="project" value="UniProtKB-KW"/>
</dbReference>
<evidence type="ECO:0000256" key="20">
    <source>
        <dbReference type="ARBA" id="ARBA00049902"/>
    </source>
</evidence>
<comment type="catalytic activity">
    <reaction evidence="20">
        <text>[GlcNAc-(1-&gt;4)-Mur2Ac(oyl-L-Ala-gamma-D-Glu-L-Lys-D-Ala-D-Ala)](n)-di-trans,octa-cis-undecaprenyl diphosphate + beta-D-GlcNAc-(1-&gt;4)-Mur2Ac(oyl-L-Ala-gamma-D-Glu-L-Lys-D-Ala-D-Ala)-di-trans,octa-cis-undecaprenyl diphosphate = [GlcNAc-(1-&gt;4)-Mur2Ac(oyl-L-Ala-gamma-D-Glu-L-Lys-D-Ala-D-Ala)](n+1)-di-trans,octa-cis-undecaprenyl diphosphate + di-trans,octa-cis-undecaprenyl diphosphate + H(+)</text>
        <dbReference type="Rhea" id="RHEA:23708"/>
        <dbReference type="Rhea" id="RHEA-COMP:9602"/>
        <dbReference type="Rhea" id="RHEA-COMP:9603"/>
        <dbReference type="ChEBI" id="CHEBI:15378"/>
        <dbReference type="ChEBI" id="CHEBI:58405"/>
        <dbReference type="ChEBI" id="CHEBI:60033"/>
        <dbReference type="ChEBI" id="CHEBI:78435"/>
        <dbReference type="EC" id="2.4.99.28"/>
    </reaction>
</comment>
<proteinExistence type="inferred from homology"/>
<protein>
    <recommendedName>
        <fullName evidence="17">Probable peptidoglycan glycosyltransferase FtsW</fullName>
        <ecNumber evidence="19">2.4.99.28</ecNumber>
    </recommendedName>
    <alternativeName>
        <fullName evidence="18">Cell division protein FtsW</fullName>
    </alternativeName>
    <alternativeName>
        <fullName evidence="15">Cell wall polymerase</fullName>
    </alternativeName>
    <alternativeName>
        <fullName evidence="14">Peptidoglycan polymerase</fullName>
    </alternativeName>
</protein>
<feature type="transmembrane region" description="Helical" evidence="21">
    <location>
        <begin position="80"/>
        <end position="102"/>
    </location>
</feature>
<keyword evidence="6" id="KW-0808">Transferase</keyword>
<keyword evidence="11 21" id="KW-0472">Membrane</keyword>
<comment type="subcellular location">
    <subcellularLocation>
        <location evidence="1">Cell membrane</location>
        <topology evidence="1">Multi-pass membrane protein</topology>
    </subcellularLocation>
</comment>
<dbReference type="GO" id="GO:0015648">
    <property type="term" value="F:lipid-linked peptidoglycan transporter activity"/>
    <property type="evidence" value="ECO:0007669"/>
    <property type="project" value="TreeGrafter"/>
</dbReference>
<evidence type="ECO:0000256" key="9">
    <source>
        <dbReference type="ARBA" id="ARBA00022984"/>
    </source>
</evidence>
<comment type="caution">
    <text evidence="22">The sequence shown here is derived from an EMBL/GenBank/DDBJ whole genome shotgun (WGS) entry which is preliminary data.</text>
</comment>
<dbReference type="GO" id="GO:0008360">
    <property type="term" value="P:regulation of cell shape"/>
    <property type="evidence" value="ECO:0007669"/>
    <property type="project" value="UniProtKB-KW"/>
</dbReference>
<comment type="pathway">
    <text evidence="2">Cell wall biogenesis; peptidoglycan biosynthesis.</text>
</comment>
<evidence type="ECO:0000256" key="6">
    <source>
        <dbReference type="ARBA" id="ARBA00022679"/>
    </source>
</evidence>
<keyword evidence="4" id="KW-0132">Cell division</keyword>
<evidence type="ECO:0000256" key="7">
    <source>
        <dbReference type="ARBA" id="ARBA00022692"/>
    </source>
</evidence>
<feature type="transmembrane region" description="Helical" evidence="21">
    <location>
        <begin position="191"/>
        <end position="209"/>
    </location>
</feature>
<evidence type="ECO:0000256" key="14">
    <source>
        <dbReference type="ARBA" id="ARBA00032370"/>
    </source>
</evidence>
<keyword evidence="3" id="KW-1003">Cell membrane</keyword>
<feature type="transmembrane region" description="Helical" evidence="21">
    <location>
        <begin position="313"/>
        <end position="337"/>
    </location>
</feature>
<feature type="transmembrane region" description="Helical" evidence="21">
    <location>
        <begin position="12"/>
        <end position="37"/>
    </location>
</feature>
<evidence type="ECO:0000256" key="19">
    <source>
        <dbReference type="ARBA" id="ARBA00044770"/>
    </source>
</evidence>
<dbReference type="InterPro" id="IPR013437">
    <property type="entry name" value="FtsW"/>
</dbReference>
<evidence type="ECO:0000256" key="15">
    <source>
        <dbReference type="ARBA" id="ARBA00033270"/>
    </source>
</evidence>
<evidence type="ECO:0000256" key="10">
    <source>
        <dbReference type="ARBA" id="ARBA00022989"/>
    </source>
</evidence>
<feature type="transmembrane region" description="Helical" evidence="21">
    <location>
        <begin position="230"/>
        <end position="249"/>
    </location>
</feature>
<dbReference type="GO" id="GO:0005886">
    <property type="term" value="C:plasma membrane"/>
    <property type="evidence" value="ECO:0007669"/>
    <property type="project" value="UniProtKB-SubCell"/>
</dbReference>
<keyword evidence="10 21" id="KW-1133">Transmembrane helix</keyword>
<evidence type="ECO:0000256" key="1">
    <source>
        <dbReference type="ARBA" id="ARBA00004651"/>
    </source>
</evidence>
<evidence type="ECO:0000256" key="18">
    <source>
        <dbReference type="ARBA" id="ARBA00041418"/>
    </source>
</evidence>
<feature type="transmembrane region" description="Helical" evidence="21">
    <location>
        <begin position="269"/>
        <end position="292"/>
    </location>
</feature>
<sequence>MSIRPTVKRPKIDYILALCVFILVLFGLVMISSASVVTSFEKFGSNFHYLNQQLVSLGIGIVVWLIATNIDYRFYQKHSIWFLIISILLLVVVFIPGIGASFGGAKRWIHFGPVPFQPSEVVKLTFIIYLACWLDKQGKEITSFIKGFLPFILLVLFICGLIVIQPDMGTMSIIFLTAVVMYFTAGASWSHLSLTVIFTGILGAILIRFESYRMARFLTFFSPEKATLTANYHILQAMLAIGSGGLWGLGFGQSRQKYLYLPQAHSDSIFAIIAEELGFIRAGLVVALFAFIGMRGFAIAKNAPDRFSQLLSVGLTSWILIQVFINLFAMLGIIPLTGVPLPFISAGGSSLVVTLAAVGILLNISKHIQHAR</sequence>